<dbReference type="InterPro" id="IPR005828">
    <property type="entry name" value="MFS_sugar_transport-like"/>
</dbReference>
<dbReference type="InterPro" id="IPR011701">
    <property type="entry name" value="MFS"/>
</dbReference>
<comment type="caution">
    <text evidence="14">The sequence shown here is derived from an EMBL/GenBank/DDBJ whole genome shotgun (WGS) entry which is preliminary data.</text>
</comment>
<dbReference type="PANTHER" id="PTHR43528">
    <property type="entry name" value="ALPHA-KETOGLUTARATE PERMEASE"/>
    <property type="match status" value="1"/>
</dbReference>
<evidence type="ECO:0000256" key="4">
    <source>
        <dbReference type="ARBA" id="ARBA00022475"/>
    </source>
</evidence>
<evidence type="ECO:0000256" key="2">
    <source>
        <dbReference type="ARBA" id="ARBA00008240"/>
    </source>
</evidence>
<evidence type="ECO:0000256" key="10">
    <source>
        <dbReference type="ARBA" id="ARBA00058957"/>
    </source>
</evidence>
<evidence type="ECO:0000256" key="7">
    <source>
        <dbReference type="ARBA" id="ARBA00022847"/>
    </source>
</evidence>
<feature type="transmembrane region" description="Helical" evidence="12">
    <location>
        <begin position="58"/>
        <end position="79"/>
    </location>
</feature>
<protein>
    <recommendedName>
        <fullName evidence="11">Alpha-ketoglutarate permease</fullName>
    </recommendedName>
</protein>
<feature type="transmembrane region" description="Helical" evidence="12">
    <location>
        <begin position="279"/>
        <end position="297"/>
    </location>
</feature>
<dbReference type="InterPro" id="IPR020846">
    <property type="entry name" value="MFS_dom"/>
</dbReference>
<evidence type="ECO:0000256" key="5">
    <source>
        <dbReference type="ARBA" id="ARBA00022519"/>
    </source>
</evidence>
<dbReference type="SUPFAM" id="SSF103473">
    <property type="entry name" value="MFS general substrate transporter"/>
    <property type="match status" value="1"/>
</dbReference>
<keyword evidence="8 12" id="KW-1133">Transmembrane helix</keyword>
<feature type="transmembrane region" description="Helical" evidence="12">
    <location>
        <begin position="115"/>
        <end position="135"/>
    </location>
</feature>
<dbReference type="Gene3D" id="1.20.1250.20">
    <property type="entry name" value="MFS general substrate transporter like domains"/>
    <property type="match status" value="2"/>
</dbReference>
<feature type="transmembrane region" description="Helical" evidence="12">
    <location>
        <begin position="241"/>
        <end position="259"/>
    </location>
</feature>
<feature type="transmembrane region" description="Helical" evidence="12">
    <location>
        <begin position="156"/>
        <end position="179"/>
    </location>
</feature>
<comment type="subcellular location">
    <subcellularLocation>
        <location evidence="1">Cell inner membrane</location>
        <topology evidence="1">Multi-pass membrane protein</topology>
    </subcellularLocation>
</comment>
<dbReference type="Proteomes" id="UP000297737">
    <property type="component" value="Unassembled WGS sequence"/>
</dbReference>
<evidence type="ECO:0000256" key="1">
    <source>
        <dbReference type="ARBA" id="ARBA00004429"/>
    </source>
</evidence>
<comment type="function">
    <text evidence="10">Uptake of alpha-ketoglutarate across the boundary membrane with the concomitant import of a cation (symport system).</text>
</comment>
<evidence type="ECO:0000256" key="8">
    <source>
        <dbReference type="ARBA" id="ARBA00022989"/>
    </source>
</evidence>
<accession>A0A4Y9ELU4</accession>
<evidence type="ECO:0000313" key="14">
    <source>
        <dbReference type="EMBL" id="TFU01509.1"/>
    </source>
</evidence>
<feature type="transmembrane region" description="Helical" evidence="12">
    <location>
        <begin position="309"/>
        <end position="331"/>
    </location>
</feature>
<evidence type="ECO:0000256" key="11">
    <source>
        <dbReference type="ARBA" id="ARBA00069296"/>
    </source>
</evidence>
<gene>
    <name evidence="14" type="ORF">EUV02_13070</name>
</gene>
<dbReference type="PROSITE" id="PS50850">
    <property type="entry name" value="MFS"/>
    <property type="match status" value="1"/>
</dbReference>
<proteinExistence type="inferred from homology"/>
<dbReference type="PANTHER" id="PTHR43528:SF5">
    <property type="entry name" value="PROLINE_BETAINE TRANSPORTER"/>
    <property type="match status" value="1"/>
</dbReference>
<dbReference type="InterPro" id="IPR051084">
    <property type="entry name" value="H+-coupled_symporters"/>
</dbReference>
<comment type="similarity">
    <text evidence="2">Belongs to the major facilitator superfamily. Metabolite:H+ Symporter (MHS) family (TC 2.A.1.6) family.</text>
</comment>
<feature type="transmembrane region" description="Helical" evidence="12">
    <location>
        <begin position="191"/>
        <end position="210"/>
    </location>
</feature>
<dbReference type="OrthoDB" id="9783227at2"/>
<dbReference type="EMBL" id="SIHO01000003">
    <property type="protein sequence ID" value="TFU01509.1"/>
    <property type="molecule type" value="Genomic_DNA"/>
</dbReference>
<keyword evidence="6 12" id="KW-0812">Transmembrane</keyword>
<dbReference type="GO" id="GO:0005886">
    <property type="term" value="C:plasma membrane"/>
    <property type="evidence" value="ECO:0007669"/>
    <property type="project" value="UniProtKB-SubCell"/>
</dbReference>
<feature type="transmembrane region" description="Helical" evidence="12">
    <location>
        <begin position="337"/>
        <end position="357"/>
    </location>
</feature>
<evidence type="ECO:0000256" key="12">
    <source>
        <dbReference type="SAM" id="Phobius"/>
    </source>
</evidence>
<keyword evidence="5" id="KW-0997">Cell inner membrane</keyword>
<dbReference type="FunFam" id="1.20.1250.20:FF:000095">
    <property type="entry name" value="Alpha-ketoglutarate permease"/>
    <property type="match status" value="1"/>
</dbReference>
<reference evidence="14 15" key="1">
    <citation type="submission" date="2019-02" db="EMBL/GenBank/DDBJ databases">
        <title>Polymorphobacter sp. isolated from the lake at the Tibet of China.</title>
        <authorList>
            <person name="Li A."/>
        </authorList>
    </citation>
    <scope>NUCLEOTIDE SEQUENCE [LARGE SCALE GENOMIC DNA]</scope>
    <source>
        <strain evidence="14 15">DJ1R-1</strain>
    </source>
</reference>
<keyword evidence="15" id="KW-1185">Reference proteome</keyword>
<evidence type="ECO:0000256" key="9">
    <source>
        <dbReference type="ARBA" id="ARBA00023136"/>
    </source>
</evidence>
<dbReference type="InterPro" id="IPR036259">
    <property type="entry name" value="MFS_trans_sf"/>
</dbReference>
<evidence type="ECO:0000259" key="13">
    <source>
        <dbReference type="PROSITE" id="PS50850"/>
    </source>
</evidence>
<evidence type="ECO:0000256" key="6">
    <source>
        <dbReference type="ARBA" id="ARBA00022692"/>
    </source>
</evidence>
<feature type="transmembrane region" description="Helical" evidence="12">
    <location>
        <begin position="91"/>
        <end position="109"/>
    </location>
</feature>
<dbReference type="GO" id="GO:0015293">
    <property type="term" value="F:symporter activity"/>
    <property type="evidence" value="ECO:0007669"/>
    <property type="project" value="UniProtKB-KW"/>
</dbReference>
<evidence type="ECO:0000313" key="15">
    <source>
        <dbReference type="Proteomes" id="UP000297737"/>
    </source>
</evidence>
<name>A0A4Y9ELU4_9SPHN</name>
<dbReference type="InterPro" id="IPR005829">
    <property type="entry name" value="Sugar_transporter_CS"/>
</dbReference>
<dbReference type="Pfam" id="PF07690">
    <property type="entry name" value="MFS_1"/>
    <property type="match status" value="1"/>
</dbReference>
<organism evidence="14 15">
    <name type="scientific">Glacieibacterium arshaanense</name>
    <dbReference type="NCBI Taxonomy" id="2511025"/>
    <lineage>
        <taxon>Bacteria</taxon>
        <taxon>Pseudomonadati</taxon>
        <taxon>Pseudomonadota</taxon>
        <taxon>Alphaproteobacteria</taxon>
        <taxon>Sphingomonadales</taxon>
        <taxon>Sphingosinicellaceae</taxon>
        <taxon>Glacieibacterium</taxon>
    </lineage>
</organism>
<keyword evidence="3" id="KW-0813">Transport</keyword>
<evidence type="ECO:0000256" key="3">
    <source>
        <dbReference type="ARBA" id="ARBA00022448"/>
    </source>
</evidence>
<keyword evidence="7" id="KW-0769">Symport</keyword>
<keyword evidence="4" id="KW-1003">Cell membrane</keyword>
<dbReference type="AlphaFoldDB" id="A0A4Y9ELU4"/>
<dbReference type="Pfam" id="PF00083">
    <property type="entry name" value="Sugar_tr"/>
    <property type="match status" value="1"/>
</dbReference>
<dbReference type="PROSITE" id="PS00217">
    <property type="entry name" value="SUGAR_TRANSPORT_2"/>
    <property type="match status" value="1"/>
</dbReference>
<sequence>MTSAGTGERYVQAKSRLRSLVGGSIGNLVEWYDWYVYSAFALYFSKSFFPQGDRTAQLLNTAAVFAIGFLMRPIGGWWLGKYADVRGRKAALTLSVLLMCTGSLLIAVVPPFAVIGVWAPVVLVVARLLQGLSVGGEYGTSATYMSEMATAKHRGFTASFQYVTLIMGQLLALGVLLVLQATMSDTDLNGWGWRIPFAVGAVLAVVALWLRRSIEETHSFEVLPASERRGIAGELFKHPRALLTVLGLTAGGSLGFYTFTTYMQKFLVNSAGWSKDDATSVSAVSLLLFMVLQPLFGALSDRFGRRPQLIVFAALGVLGTIPMLTRLSAAADWMTGFWLIMAALVVMSCYTAISGLVKAELFPAHIRALGVGLPYGIAVSVFGGSAEYVALKFKDMGHENWFFVYVTVMFGVALVAAWALPETRDETMIEDD</sequence>
<feature type="transmembrane region" description="Helical" evidence="12">
    <location>
        <begin position="369"/>
        <end position="390"/>
    </location>
</feature>
<keyword evidence="9 12" id="KW-0472">Membrane</keyword>
<feature type="transmembrane region" description="Helical" evidence="12">
    <location>
        <begin position="402"/>
        <end position="420"/>
    </location>
</feature>
<dbReference type="CDD" id="cd17367">
    <property type="entry name" value="MFS_KgtP"/>
    <property type="match status" value="1"/>
</dbReference>
<feature type="domain" description="Major facilitator superfamily (MFS) profile" evidence="13">
    <location>
        <begin position="19"/>
        <end position="424"/>
    </location>
</feature>